<accession>D6TJH2</accession>
<comment type="caution">
    <text evidence="2">The sequence shown here is derived from an EMBL/GenBank/DDBJ whole genome shotgun (WGS) entry which is preliminary data.</text>
</comment>
<proteinExistence type="predicted"/>
<gene>
    <name evidence="2" type="ORF">Krac_11144</name>
</gene>
<dbReference type="Gene3D" id="2.130.10.10">
    <property type="entry name" value="YVTN repeat-like/Quinoprotein amine dehydrogenase"/>
    <property type="match status" value="1"/>
</dbReference>
<dbReference type="Pfam" id="PF24684">
    <property type="entry name" value="Vgb_lyase"/>
    <property type="match status" value="1"/>
</dbReference>
<dbReference type="Proteomes" id="UP000004508">
    <property type="component" value="Unassembled WGS sequence"/>
</dbReference>
<name>D6TJH2_KTERA</name>
<feature type="transmembrane region" description="Helical" evidence="1">
    <location>
        <begin position="12"/>
        <end position="35"/>
    </location>
</feature>
<keyword evidence="1" id="KW-1133">Transmembrane helix</keyword>
<dbReference type="STRING" id="485913.Krac_11144"/>
<dbReference type="SUPFAM" id="SSF101898">
    <property type="entry name" value="NHL repeat"/>
    <property type="match status" value="1"/>
</dbReference>
<dbReference type="PANTHER" id="PTHR40274">
    <property type="entry name" value="VIRGINIAMYCIN B LYASE"/>
    <property type="match status" value="1"/>
</dbReference>
<keyword evidence="3" id="KW-1185">Reference proteome</keyword>
<dbReference type="eggNOG" id="COG4257">
    <property type="taxonomic scope" value="Bacteria"/>
</dbReference>
<sequence length="377" mass="41658">MRTRWKSLSRRVWGWGYGIVGVALILVLVPLWLAWQAENRAAGAAPIRRSTYTTPAALPWRAASDQSGHVWVTFPGCDPAPRCVHPSPGTLTAFSLAERRWQQAVTLPQGFSQPLNLVVDRQGRIWFTMFMTNALGMYDPGLKVFKQWSLKTRDAGPWDLALDSQGHIWFTEHYVNKIGSFDPKTWEMGREVATPAPDSHPYGLAIDVHDTVWFTENNDAVALIACYNPNTQEGLREYRIRSRGASTSGVTPHSIRVASDGKIWWTEGWASALGVLDPALAVSGTNRGVKEYFYPGMGATHTSGLAIGTRGEVYFTDSLRETVGVRTPDGHFAFLKLAPNAHPHDGVLLIGGETLCVLEEFANRLELLAVPLSITHP</sequence>
<protein>
    <submittedName>
        <fullName evidence="2">Uncharacterized protein</fullName>
    </submittedName>
</protein>
<dbReference type="EMBL" id="ADVG01000001">
    <property type="protein sequence ID" value="EFH89579.1"/>
    <property type="molecule type" value="Genomic_DNA"/>
</dbReference>
<dbReference type="InterPro" id="IPR051344">
    <property type="entry name" value="Vgb"/>
</dbReference>
<dbReference type="InParanoid" id="D6TJH2"/>
<dbReference type="AlphaFoldDB" id="D6TJH2"/>
<reference evidence="2 3" key="1">
    <citation type="journal article" date="2011" name="Stand. Genomic Sci.">
        <title>Non-contiguous finished genome sequence and contextual data of the filamentous soil bacterium Ktedonobacter racemifer type strain (SOSP1-21).</title>
        <authorList>
            <person name="Chang Y.J."/>
            <person name="Land M."/>
            <person name="Hauser L."/>
            <person name="Chertkov O."/>
            <person name="Del Rio T.G."/>
            <person name="Nolan M."/>
            <person name="Copeland A."/>
            <person name="Tice H."/>
            <person name="Cheng J.F."/>
            <person name="Lucas S."/>
            <person name="Han C."/>
            <person name="Goodwin L."/>
            <person name="Pitluck S."/>
            <person name="Ivanova N."/>
            <person name="Ovchinikova G."/>
            <person name="Pati A."/>
            <person name="Chen A."/>
            <person name="Palaniappan K."/>
            <person name="Mavromatis K."/>
            <person name="Liolios K."/>
            <person name="Brettin T."/>
            <person name="Fiebig A."/>
            <person name="Rohde M."/>
            <person name="Abt B."/>
            <person name="Goker M."/>
            <person name="Detter J.C."/>
            <person name="Woyke T."/>
            <person name="Bristow J."/>
            <person name="Eisen J.A."/>
            <person name="Markowitz V."/>
            <person name="Hugenholtz P."/>
            <person name="Kyrpides N.C."/>
            <person name="Klenk H.P."/>
            <person name="Lapidus A."/>
        </authorList>
    </citation>
    <scope>NUCLEOTIDE SEQUENCE [LARGE SCALE GENOMIC DNA]</scope>
    <source>
        <strain evidence="3">DSM 44963</strain>
    </source>
</reference>
<evidence type="ECO:0000313" key="2">
    <source>
        <dbReference type="EMBL" id="EFH89579.1"/>
    </source>
</evidence>
<organism evidence="2 3">
    <name type="scientific">Ktedonobacter racemifer DSM 44963</name>
    <dbReference type="NCBI Taxonomy" id="485913"/>
    <lineage>
        <taxon>Bacteria</taxon>
        <taxon>Bacillati</taxon>
        <taxon>Chloroflexota</taxon>
        <taxon>Ktedonobacteria</taxon>
        <taxon>Ktedonobacterales</taxon>
        <taxon>Ktedonobacteraceae</taxon>
        <taxon>Ktedonobacter</taxon>
    </lineage>
</organism>
<evidence type="ECO:0000256" key="1">
    <source>
        <dbReference type="SAM" id="Phobius"/>
    </source>
</evidence>
<evidence type="ECO:0000313" key="3">
    <source>
        <dbReference type="Proteomes" id="UP000004508"/>
    </source>
</evidence>
<keyword evidence="1" id="KW-0472">Membrane</keyword>
<keyword evidence="1" id="KW-0812">Transmembrane</keyword>
<dbReference type="PANTHER" id="PTHR40274:SF3">
    <property type="entry name" value="VIRGINIAMYCIN B LYASE"/>
    <property type="match status" value="1"/>
</dbReference>
<dbReference type="InterPro" id="IPR015943">
    <property type="entry name" value="WD40/YVTN_repeat-like_dom_sf"/>
</dbReference>
<dbReference type="OrthoDB" id="148222at2"/>